<dbReference type="InterPro" id="IPR053137">
    <property type="entry name" value="NLR-like"/>
</dbReference>
<evidence type="ECO:0000256" key="2">
    <source>
        <dbReference type="SAM" id="MobiDB-lite"/>
    </source>
</evidence>
<dbReference type="SUPFAM" id="SSF53167">
    <property type="entry name" value="Purine and uridine phosphorylases"/>
    <property type="match status" value="1"/>
</dbReference>
<accession>A0ABR1Z2Y9</accession>
<dbReference type="Proteomes" id="UP001492380">
    <property type="component" value="Unassembled WGS sequence"/>
</dbReference>
<evidence type="ECO:0000256" key="1">
    <source>
        <dbReference type="ARBA" id="ARBA00022737"/>
    </source>
</evidence>
<evidence type="ECO:0000259" key="3">
    <source>
        <dbReference type="PROSITE" id="PS50837"/>
    </source>
</evidence>
<dbReference type="PANTHER" id="PTHR46082">
    <property type="entry name" value="ATP/GTP-BINDING PROTEIN-RELATED"/>
    <property type="match status" value="1"/>
</dbReference>
<dbReference type="InterPro" id="IPR000845">
    <property type="entry name" value="Nucleoside_phosphorylase_d"/>
</dbReference>
<dbReference type="InterPro" id="IPR036770">
    <property type="entry name" value="Ankyrin_rpt-contain_sf"/>
</dbReference>
<gene>
    <name evidence="4" type="ORF">HDK90DRAFT_20116</name>
</gene>
<evidence type="ECO:0000313" key="5">
    <source>
        <dbReference type="Proteomes" id="UP001492380"/>
    </source>
</evidence>
<dbReference type="Gene3D" id="3.40.50.300">
    <property type="entry name" value="P-loop containing nucleotide triphosphate hydrolases"/>
    <property type="match status" value="1"/>
</dbReference>
<dbReference type="PROSITE" id="PS50837">
    <property type="entry name" value="NACHT"/>
    <property type="match status" value="1"/>
</dbReference>
<dbReference type="SUPFAM" id="SSF52540">
    <property type="entry name" value="P-loop containing nucleoside triphosphate hydrolases"/>
    <property type="match status" value="1"/>
</dbReference>
<dbReference type="Gene3D" id="3.40.50.1580">
    <property type="entry name" value="Nucleoside phosphorylase domain"/>
    <property type="match status" value="1"/>
</dbReference>
<organism evidence="4 5">
    <name type="scientific">Phyllosticta capitalensis</name>
    <dbReference type="NCBI Taxonomy" id="121624"/>
    <lineage>
        <taxon>Eukaryota</taxon>
        <taxon>Fungi</taxon>
        <taxon>Dikarya</taxon>
        <taxon>Ascomycota</taxon>
        <taxon>Pezizomycotina</taxon>
        <taxon>Dothideomycetes</taxon>
        <taxon>Dothideomycetes incertae sedis</taxon>
        <taxon>Botryosphaeriales</taxon>
        <taxon>Phyllostictaceae</taxon>
        <taxon>Phyllosticta</taxon>
    </lineage>
</organism>
<dbReference type="PANTHER" id="PTHR46082:SF11">
    <property type="entry name" value="AAA+ ATPASE DOMAIN-CONTAINING PROTEIN-RELATED"/>
    <property type="match status" value="1"/>
</dbReference>
<feature type="region of interest" description="Disordered" evidence="2">
    <location>
        <begin position="1"/>
        <end position="22"/>
    </location>
</feature>
<proteinExistence type="predicted"/>
<dbReference type="InterPro" id="IPR007111">
    <property type="entry name" value="NACHT_NTPase"/>
</dbReference>
<dbReference type="Pfam" id="PF01048">
    <property type="entry name" value="PNP_UDP_1"/>
    <property type="match status" value="1"/>
</dbReference>
<reference evidence="4 5" key="1">
    <citation type="submission" date="2024-04" db="EMBL/GenBank/DDBJ databases">
        <title>Phyllosticta paracitricarpa is synonymous to the EU quarantine fungus P. citricarpa based on phylogenomic analyses.</title>
        <authorList>
            <consortium name="Lawrence Berkeley National Laboratory"/>
            <person name="Van Ingen-Buijs V.A."/>
            <person name="Van Westerhoven A.C."/>
            <person name="Haridas S."/>
            <person name="Skiadas P."/>
            <person name="Martin F."/>
            <person name="Groenewald J.Z."/>
            <person name="Crous P.W."/>
            <person name="Seidl M.F."/>
        </authorList>
    </citation>
    <scope>NUCLEOTIDE SEQUENCE [LARGE SCALE GENOMIC DNA]</scope>
    <source>
        <strain evidence="4 5">CBS 123374</strain>
    </source>
</reference>
<keyword evidence="5" id="KW-1185">Reference proteome</keyword>
<feature type="domain" description="NACHT" evidence="3">
    <location>
        <begin position="421"/>
        <end position="571"/>
    </location>
</feature>
<dbReference type="Pfam" id="PF24883">
    <property type="entry name" value="NPHP3_N"/>
    <property type="match status" value="1"/>
</dbReference>
<name>A0ABR1Z2Y9_9PEZI</name>
<dbReference type="InterPro" id="IPR027417">
    <property type="entry name" value="P-loop_NTPase"/>
</dbReference>
<comment type="caution">
    <text evidence="4">The sequence shown here is derived from an EMBL/GenBank/DDBJ whole genome shotgun (WGS) entry which is preliminary data.</text>
</comment>
<sequence>MSKRKLSDAPLPRNKAPKPKSLESRNQYTIGIITALEIEFTAARAVLDEPHGPPDDYTASDRNFYKWGTIADHNIVIACLAEGMTGKVSAATTVVNMIRSIPSIRFGLMVGIGGGIPAPGNDIRLGDVIVSKPEGNVGGVVQYDLGKSTSHGFLRTGFLNGPPESLLRAVTSLRSDHNLVGTSIPDIIEEISSKLRASEHNYQYPGPERDHLFQTHYDHRTGLDCSACDSAMRTRRIERQEPDMPKIHYGLIASGDRVMKNAAEREDLAAKLEGDVGAKCLCFEMEAAGLMNSFPCLVIRGISDYSDSHKNNGWQPYAAMTAAAYAKELLGELSVEAVAETPKVTKEVLEAVQRVDESVKELQSAVDQMMGSSDSGDVRDWLKAPDPSVNYNMAIQTRHKNTGNWLLSHCAIKDFEAANSRFIWLQGNSGSGKTVLAASVIKKFGTSRTQSSTVLYFFFDFRDPFKQSLDGLIRSLLQQIFAGPYDLRAKDTIKTLFWDCGCGSSEPAIDRLVATLDLAISEMHEVIIILDALDECPAVARMAVLEWICQRLAADQSNRAKVRLFVTSRSNQPDIDCEFGTLEVKPRILFVESEDDIHGFIQSRLHTGKDFQVWRTNPEDHVVLKSIEETVVSKAGTMFRLANLQLQELGRCDSLAAIKVALETLPNDLNTLYNRALSQIPELCRRGVGQLLQFLLYSGTEIDKQSALDIMAVNPGSLDPHESFRKENLMRSLRSISPIFSCLILERTLQDGHATVAIGIAHSSVKDFLEGGIQVEAFDTRFTCPEGEIDVIRVVSCYLLSVPSEFEEEKRKGKQDPGNLPILRRGLRALSRQIFLAIFPNQSIENRLQDLIFQVFREMSHESTFPVCFGPLNYPSTELYATDNRQPFKPQFNMKEEIPSPPNPGLVRACALKACGQFGLTKTLKLLLEQGADLNGAFSPHSTPPLVAACGLGLHRACADDVPKLLLDAGADPNISGGKNRESALMAALESHSATDTKALERLDLLLQRGTNIDSTSPGKWGHTVLFRICLVKVETGWDDCTHFFDEICSRAVKPLLDRGADPNSRAINVERQTLEEDEPSSLPLGAPEEYLTPLELSLKNGLSEAVKFLVDDGAMFPPNSNRDRIYWSFVCSRFTDDPIVQDVVLGFLKLSPKAQTFYTRVWPSRWEKIRFIQAAISAKDEFLKTETSSWHVDLFSVPADRGNEWFIPNVELQLLALAFEWTYLASTTVGKEATLTMEIDEVRLGHLHSLGPRAWDDEIRPTVGKFEHLLDASSPPGSLAWAIEQSLRLDITIEIHLSLSAANGDQIFRFRRTVNIERQLYDPSEYYLNKPILAHCRNQIIKKWYRTRTIPRTLKGLRSNLKRPIRSPENNWTKPDRSRPEFVDFIMREVERSRLIKNRLPMQDEQTTIQAMWDRLQRFVDFTGLTENRQYEDQDYFEYDCRNLGPQPIFEKHIKGGANVNSLSGAESPLSLVASIKKGPEVFRRIEMLLDHGANMIRSLSVLPRESESYKRLTTFCIDAAFNKGDLAKVEHHLKEVDLDDAIVIAAGWQRTGLVEYLFKTRAKSSIAESCHRRVALAEMAFRQDQTFHTNSHKLLLSGVDSKKALSCACSKRLLVVTAYFLEDETNDAWLENKESRLFALEAALTYKTYALLCPTFMSPSRQVQIFHDACKAGVDLTQLRGLAKDQVGWEIKAELIRSIKYETLSPERKEQLFWMAKDVDCDLSWICDKWSIQDPTQVATSAAQTQNLGTNDNFD</sequence>
<dbReference type="EMBL" id="JBBWRZ010000001">
    <property type="protein sequence ID" value="KAK8246779.1"/>
    <property type="molecule type" value="Genomic_DNA"/>
</dbReference>
<dbReference type="InterPro" id="IPR056884">
    <property type="entry name" value="NPHP3-like_N"/>
</dbReference>
<dbReference type="Gene3D" id="1.25.40.20">
    <property type="entry name" value="Ankyrin repeat-containing domain"/>
    <property type="match status" value="1"/>
</dbReference>
<evidence type="ECO:0000313" key="4">
    <source>
        <dbReference type="EMBL" id="KAK8246779.1"/>
    </source>
</evidence>
<keyword evidence="1" id="KW-0677">Repeat</keyword>
<protein>
    <recommendedName>
        <fullName evidence="3">NACHT domain-containing protein</fullName>
    </recommendedName>
</protein>
<dbReference type="InterPro" id="IPR035994">
    <property type="entry name" value="Nucleoside_phosphorylase_sf"/>
</dbReference>
<dbReference type="SUPFAM" id="SSF48403">
    <property type="entry name" value="Ankyrin repeat"/>
    <property type="match status" value="1"/>
</dbReference>